<protein>
    <submittedName>
        <fullName evidence="1">Uncharacterized protein</fullName>
    </submittedName>
</protein>
<dbReference type="RefSeq" id="WP_338777849.1">
    <property type="nucleotide sequence ID" value="NZ_CP147407.1"/>
</dbReference>
<organism evidence="1 2">
    <name type="scientific">Metabacillus sediminis</name>
    <dbReference type="NCBI Taxonomy" id="3117746"/>
    <lineage>
        <taxon>Bacteria</taxon>
        <taxon>Bacillati</taxon>
        <taxon>Bacillota</taxon>
        <taxon>Bacilli</taxon>
        <taxon>Bacillales</taxon>
        <taxon>Bacillaceae</taxon>
        <taxon>Metabacillus</taxon>
    </lineage>
</organism>
<dbReference type="EMBL" id="CP147407">
    <property type="protein sequence ID" value="WXB96061.1"/>
    <property type="molecule type" value="Genomic_DNA"/>
</dbReference>
<evidence type="ECO:0000313" key="2">
    <source>
        <dbReference type="Proteomes" id="UP001377337"/>
    </source>
</evidence>
<reference evidence="1 2" key="1">
    <citation type="submission" date="2024-02" db="EMBL/GenBank/DDBJ databases">
        <title>Seven novel Bacillus-like species.</title>
        <authorList>
            <person name="Liu G."/>
        </authorList>
    </citation>
    <scope>NUCLEOTIDE SEQUENCE [LARGE SCALE GENOMIC DNA]</scope>
    <source>
        <strain evidence="1 2">FJAT-52054</strain>
    </source>
</reference>
<evidence type="ECO:0000313" key="1">
    <source>
        <dbReference type="EMBL" id="WXB96061.1"/>
    </source>
</evidence>
<proteinExistence type="predicted"/>
<keyword evidence="2" id="KW-1185">Reference proteome</keyword>
<accession>A0ABZ2NFM9</accession>
<sequence length="67" mass="7792">MDWKEHFTKDIAMNFRTDTEDLEAAIESYVNGLSEAEVFHLTKNMDAEDLRDILAQSILDKVEKETE</sequence>
<gene>
    <name evidence="1" type="ORF">WCV65_16055</name>
</gene>
<name>A0ABZ2NFM9_9BACI</name>
<dbReference type="Proteomes" id="UP001377337">
    <property type="component" value="Chromosome"/>
</dbReference>